<feature type="domain" description="DUF7344" evidence="2">
    <location>
        <begin position="43"/>
        <end position="114"/>
    </location>
</feature>
<sequence length="124" mass="13365">MSDDDSSGGQHDSIGTAETSSSIDETIDRHGLTPFLDAPAELHDVLSSPTRKYALLELARSDGSLSTSELAGRLAQRETVDLSNRSDALLQLRHVHLPKLESEGLVDIYDGSSGTTIKLDLYPD</sequence>
<evidence type="ECO:0000259" key="2">
    <source>
        <dbReference type="Pfam" id="PF24035"/>
    </source>
</evidence>
<gene>
    <name evidence="3" type="ORF">AArcSt11_13745</name>
</gene>
<dbReference type="RefSeq" id="WP_250597905.1">
    <property type="nucleotide sequence ID" value="NZ_JAKRVY010000008.1"/>
</dbReference>
<dbReference type="InterPro" id="IPR055768">
    <property type="entry name" value="DUF7344"/>
</dbReference>
<evidence type="ECO:0000313" key="4">
    <source>
        <dbReference type="Proteomes" id="UP001202674"/>
    </source>
</evidence>
<keyword evidence="4" id="KW-1185">Reference proteome</keyword>
<proteinExistence type="predicted"/>
<evidence type="ECO:0000256" key="1">
    <source>
        <dbReference type="SAM" id="MobiDB-lite"/>
    </source>
</evidence>
<reference evidence="3 4" key="1">
    <citation type="journal article" date="2022" name="Syst. Appl. Microbiol.">
        <title>Natronocalculus amylovorans gen. nov., sp. nov., and Natranaeroarchaeum aerophilus sp. nov., dominant culturable amylolytic natronoarchaea from hypersaline soda lakes in southwestern Siberia.</title>
        <authorList>
            <person name="Sorokin D.Y."/>
            <person name="Elcheninov A.G."/>
            <person name="Khizhniak T.V."/>
            <person name="Koenen M."/>
            <person name="Bale N.J."/>
            <person name="Damste J.S.S."/>
            <person name="Kublanov I.V."/>
        </authorList>
    </citation>
    <scope>NUCLEOTIDE SEQUENCE [LARGE SCALE GENOMIC DNA]</scope>
    <source>
        <strain evidence="3 4">AArc-St1-1</strain>
    </source>
</reference>
<accession>A0AAE3FS91</accession>
<dbReference type="Proteomes" id="UP001202674">
    <property type="component" value="Unassembled WGS sequence"/>
</dbReference>
<dbReference type="EMBL" id="JAKRVY010000008">
    <property type="protein sequence ID" value="MCL9814717.1"/>
    <property type="molecule type" value="Genomic_DNA"/>
</dbReference>
<dbReference type="AlphaFoldDB" id="A0AAE3FS91"/>
<feature type="region of interest" description="Disordered" evidence="1">
    <location>
        <begin position="1"/>
        <end position="30"/>
    </location>
</feature>
<comment type="caution">
    <text evidence="3">The sequence shown here is derived from an EMBL/GenBank/DDBJ whole genome shotgun (WGS) entry which is preliminary data.</text>
</comment>
<evidence type="ECO:0000313" key="3">
    <source>
        <dbReference type="EMBL" id="MCL9814717.1"/>
    </source>
</evidence>
<organism evidence="3 4">
    <name type="scientific">Natranaeroarchaeum aerophilus</name>
    <dbReference type="NCBI Taxonomy" id="2917711"/>
    <lineage>
        <taxon>Archaea</taxon>
        <taxon>Methanobacteriati</taxon>
        <taxon>Methanobacteriota</taxon>
        <taxon>Stenosarchaea group</taxon>
        <taxon>Halobacteria</taxon>
        <taxon>Halobacteriales</taxon>
        <taxon>Natronoarchaeaceae</taxon>
        <taxon>Natranaeroarchaeum</taxon>
    </lineage>
</organism>
<dbReference type="Pfam" id="PF24035">
    <property type="entry name" value="DUF7344"/>
    <property type="match status" value="1"/>
</dbReference>
<name>A0AAE3FS91_9EURY</name>
<protein>
    <recommendedName>
        <fullName evidence="2">DUF7344 domain-containing protein</fullName>
    </recommendedName>
</protein>